<dbReference type="InterPro" id="IPR036770">
    <property type="entry name" value="Ankyrin_rpt-contain_sf"/>
</dbReference>
<reference evidence="1" key="1">
    <citation type="journal article" date="2014" name="Front. Microbiol.">
        <title>High frequency of phylogenetically diverse reductive dehalogenase-homologous genes in deep subseafloor sedimentary metagenomes.</title>
        <authorList>
            <person name="Kawai M."/>
            <person name="Futagami T."/>
            <person name="Toyoda A."/>
            <person name="Takaki Y."/>
            <person name="Nishi S."/>
            <person name="Hori S."/>
            <person name="Arai W."/>
            <person name="Tsubouchi T."/>
            <person name="Morono Y."/>
            <person name="Uchiyama I."/>
            <person name="Ito T."/>
            <person name="Fujiyama A."/>
            <person name="Inagaki F."/>
            <person name="Takami H."/>
        </authorList>
    </citation>
    <scope>NUCLEOTIDE SEQUENCE</scope>
    <source>
        <strain evidence="1">Expedition CK06-06</strain>
    </source>
</reference>
<dbReference type="EMBL" id="BARS01029670">
    <property type="protein sequence ID" value="GAG07157.1"/>
    <property type="molecule type" value="Genomic_DNA"/>
</dbReference>
<evidence type="ECO:0000313" key="1">
    <source>
        <dbReference type="EMBL" id="GAG07157.1"/>
    </source>
</evidence>
<feature type="non-terminal residue" evidence="1">
    <location>
        <position position="1"/>
    </location>
</feature>
<comment type="caution">
    <text evidence="1">The sequence shown here is derived from an EMBL/GenBank/DDBJ whole genome shotgun (WGS) entry which is preliminary data.</text>
</comment>
<dbReference type="Gene3D" id="1.25.40.20">
    <property type="entry name" value="Ankyrin repeat-containing domain"/>
    <property type="match status" value="1"/>
</dbReference>
<gene>
    <name evidence="1" type="ORF">S01H1_46340</name>
</gene>
<accession>X0V706</accession>
<name>X0V706_9ZZZZ</name>
<organism evidence="1">
    <name type="scientific">marine sediment metagenome</name>
    <dbReference type="NCBI Taxonomy" id="412755"/>
    <lineage>
        <taxon>unclassified sequences</taxon>
        <taxon>metagenomes</taxon>
        <taxon>ecological metagenomes</taxon>
    </lineage>
</organism>
<dbReference type="InterPro" id="IPR002110">
    <property type="entry name" value="Ankyrin_rpt"/>
</dbReference>
<dbReference type="AlphaFoldDB" id="X0V706"/>
<sequence length="97" mass="10689">SVLNDINVPVARNGNTILGEAVRKKLLPFVELLLTIEGIDINKVNKKGQTPLDVVAMSSTFCSKSCKIAKLLLAQYASCKKTERVDLMLRMSIILRS</sequence>
<dbReference type="Pfam" id="PF12796">
    <property type="entry name" value="Ank_2"/>
    <property type="match status" value="1"/>
</dbReference>
<proteinExistence type="predicted"/>
<protein>
    <submittedName>
        <fullName evidence="1">Uncharacterized protein</fullName>
    </submittedName>
</protein>
<dbReference type="SUPFAM" id="SSF48403">
    <property type="entry name" value="Ankyrin repeat"/>
    <property type="match status" value="1"/>
</dbReference>